<dbReference type="CDD" id="cd02440">
    <property type="entry name" value="AdoMet_MTases"/>
    <property type="match status" value="1"/>
</dbReference>
<dbReference type="SUPFAM" id="SSF53335">
    <property type="entry name" value="S-adenosyl-L-methionine-dependent methyltransferases"/>
    <property type="match status" value="1"/>
</dbReference>
<dbReference type="GO" id="GO:0032259">
    <property type="term" value="P:methylation"/>
    <property type="evidence" value="ECO:0007669"/>
    <property type="project" value="UniProtKB-KW"/>
</dbReference>
<evidence type="ECO:0000256" key="2">
    <source>
        <dbReference type="ARBA" id="ARBA00022679"/>
    </source>
</evidence>
<keyword evidence="5" id="KW-1185">Reference proteome</keyword>
<dbReference type="GO" id="GO:0008168">
    <property type="term" value="F:methyltransferase activity"/>
    <property type="evidence" value="ECO:0007669"/>
    <property type="project" value="UniProtKB-KW"/>
</dbReference>
<dbReference type="AlphaFoldDB" id="A0A4Y4DQG7"/>
<dbReference type="PANTHER" id="PTHR43861">
    <property type="entry name" value="TRANS-ACONITATE 2-METHYLTRANSFERASE-RELATED"/>
    <property type="match status" value="1"/>
</dbReference>
<evidence type="ECO:0000256" key="1">
    <source>
        <dbReference type="ARBA" id="ARBA00022603"/>
    </source>
</evidence>
<accession>A0A4Y4DQG7</accession>
<evidence type="ECO:0000313" key="4">
    <source>
        <dbReference type="EMBL" id="GED07592.1"/>
    </source>
</evidence>
<dbReference type="OrthoDB" id="9805171at2"/>
<feature type="domain" description="Methyltransferase" evidence="3">
    <location>
        <begin position="39"/>
        <end position="128"/>
    </location>
</feature>
<reference evidence="4 5" key="1">
    <citation type="submission" date="2019-06" db="EMBL/GenBank/DDBJ databases">
        <title>Whole genome shotgun sequence of Glutamicibacter uratoxydans NBRC 15515.</title>
        <authorList>
            <person name="Hosoyama A."/>
            <person name="Uohara A."/>
            <person name="Ohji S."/>
            <person name="Ichikawa N."/>
        </authorList>
    </citation>
    <scope>NUCLEOTIDE SEQUENCE [LARGE SCALE GENOMIC DNA]</scope>
    <source>
        <strain evidence="4 5">NBRC 15515</strain>
    </source>
</reference>
<dbReference type="PANTHER" id="PTHR43861:SF1">
    <property type="entry name" value="TRANS-ACONITATE 2-METHYLTRANSFERASE"/>
    <property type="match status" value="1"/>
</dbReference>
<name>A0A4Y4DQG7_GLUUR</name>
<comment type="caution">
    <text evidence="4">The sequence shown here is derived from an EMBL/GenBank/DDBJ whole genome shotgun (WGS) entry which is preliminary data.</text>
</comment>
<dbReference type="RefSeq" id="WP_141366857.1">
    <property type="nucleotide sequence ID" value="NZ_BAAAJL010000010.1"/>
</dbReference>
<dbReference type="EMBL" id="BJNY01000022">
    <property type="protein sequence ID" value="GED07592.1"/>
    <property type="molecule type" value="Genomic_DNA"/>
</dbReference>
<dbReference type="Gene3D" id="3.40.50.150">
    <property type="entry name" value="Vaccinia Virus protein VP39"/>
    <property type="match status" value="1"/>
</dbReference>
<keyword evidence="2 4" id="KW-0808">Transferase</keyword>
<proteinExistence type="predicted"/>
<evidence type="ECO:0000313" key="5">
    <source>
        <dbReference type="Proteomes" id="UP000316612"/>
    </source>
</evidence>
<protein>
    <submittedName>
        <fullName evidence="4">Methyltransferase</fullName>
    </submittedName>
</protein>
<dbReference type="InterPro" id="IPR029063">
    <property type="entry name" value="SAM-dependent_MTases_sf"/>
</dbReference>
<gene>
    <name evidence="4" type="ORF">AUR04nite_31240</name>
</gene>
<keyword evidence="1 4" id="KW-0489">Methyltransferase</keyword>
<sequence length="242" mass="27253">MSSKDYDPRIVDLYDGQNPDGPDHEFYRRLAYKHRAQKILDLGCGTGILTVTLAKDNRQVTGLDPSSAMLNFASARAGSERIRWVHGDSRSIPDNGYDLMIMSGNVAQHIPEEQWQSTLEALRSAAAPNARLAFESRSPLARSWEQWAMEPKTISNTRQGVLEEWCTVADLGAGRILLRSYNNFRDAGELVVEEVTLNFRSRERIAADLKNAGFDVLNVFGDWDETPFDSSQRIMIFEAIAR</sequence>
<dbReference type="Proteomes" id="UP000316612">
    <property type="component" value="Unassembled WGS sequence"/>
</dbReference>
<dbReference type="Pfam" id="PF13649">
    <property type="entry name" value="Methyltransf_25"/>
    <property type="match status" value="1"/>
</dbReference>
<evidence type="ECO:0000259" key="3">
    <source>
        <dbReference type="Pfam" id="PF13649"/>
    </source>
</evidence>
<organism evidence="4 5">
    <name type="scientific">Glutamicibacter uratoxydans</name>
    <name type="common">Arthrobacter uratoxydans</name>
    <dbReference type="NCBI Taxonomy" id="43667"/>
    <lineage>
        <taxon>Bacteria</taxon>
        <taxon>Bacillati</taxon>
        <taxon>Actinomycetota</taxon>
        <taxon>Actinomycetes</taxon>
        <taxon>Micrococcales</taxon>
        <taxon>Micrococcaceae</taxon>
        <taxon>Glutamicibacter</taxon>
    </lineage>
</organism>
<dbReference type="InterPro" id="IPR041698">
    <property type="entry name" value="Methyltransf_25"/>
</dbReference>